<dbReference type="Pfam" id="PF00385">
    <property type="entry name" value="Chromo"/>
    <property type="match status" value="1"/>
</dbReference>
<dbReference type="OrthoDB" id="1430630at2759"/>
<comment type="caution">
    <text evidence="4">The sequence shown here is derived from an EMBL/GenBank/DDBJ whole genome shotgun (WGS) entry which is preliminary data.</text>
</comment>
<dbReference type="PROSITE" id="PS50013">
    <property type="entry name" value="CHROMO_2"/>
    <property type="match status" value="1"/>
</dbReference>
<dbReference type="Pfam" id="PF16297">
    <property type="entry name" value="DUF4939"/>
    <property type="match status" value="1"/>
</dbReference>
<dbReference type="SMART" id="SM00298">
    <property type="entry name" value="CHROMO"/>
    <property type="match status" value="1"/>
</dbReference>
<dbReference type="InterPro" id="IPR056924">
    <property type="entry name" value="SH3_Tf2-1"/>
</dbReference>
<keyword evidence="5" id="KW-1185">Reference proteome</keyword>
<name>A0A3N0YXN7_ANAGA</name>
<dbReference type="AlphaFoldDB" id="A0A3N0YXN7"/>
<dbReference type="EMBL" id="RJVU01019258">
    <property type="protein sequence ID" value="ROL51077.1"/>
    <property type="molecule type" value="Genomic_DNA"/>
</dbReference>
<evidence type="ECO:0000313" key="4">
    <source>
        <dbReference type="EMBL" id="ROL51077.1"/>
    </source>
</evidence>
<proteinExistence type="predicted"/>
<dbReference type="SUPFAM" id="SSF54160">
    <property type="entry name" value="Chromo domain-like"/>
    <property type="match status" value="1"/>
</dbReference>
<comment type="subcellular location">
    <subcellularLocation>
        <location evidence="1">Nucleus</location>
    </subcellularLocation>
</comment>
<reference evidence="4 5" key="1">
    <citation type="submission" date="2018-10" db="EMBL/GenBank/DDBJ databases">
        <title>Genome assembly for a Yunnan-Guizhou Plateau 3E fish, Anabarilius grahami (Regan), and its evolutionary and genetic applications.</title>
        <authorList>
            <person name="Jiang W."/>
        </authorList>
    </citation>
    <scope>NUCLEOTIDE SEQUENCE [LARGE SCALE GENOMIC DNA]</scope>
    <source>
        <strain evidence="4">AG-KIZ</strain>
        <tissue evidence="4">Muscle</tissue>
    </source>
</reference>
<accession>A0A3N0YXN7</accession>
<dbReference type="InterPro" id="IPR000953">
    <property type="entry name" value="Chromo/chromo_shadow_dom"/>
</dbReference>
<protein>
    <submittedName>
        <fullName evidence="4">Retrotransposon-like protein 1</fullName>
    </submittedName>
</protein>
<dbReference type="InterPro" id="IPR032549">
    <property type="entry name" value="DUF4939"/>
</dbReference>
<dbReference type="InterPro" id="IPR016197">
    <property type="entry name" value="Chromo-like_dom_sf"/>
</dbReference>
<organism evidence="4 5">
    <name type="scientific">Anabarilius grahami</name>
    <name type="common">Kanglang fish</name>
    <name type="synonym">Barilius grahami</name>
    <dbReference type="NCBI Taxonomy" id="495550"/>
    <lineage>
        <taxon>Eukaryota</taxon>
        <taxon>Metazoa</taxon>
        <taxon>Chordata</taxon>
        <taxon>Craniata</taxon>
        <taxon>Vertebrata</taxon>
        <taxon>Euteleostomi</taxon>
        <taxon>Actinopterygii</taxon>
        <taxon>Neopterygii</taxon>
        <taxon>Teleostei</taxon>
        <taxon>Ostariophysi</taxon>
        <taxon>Cypriniformes</taxon>
        <taxon>Xenocyprididae</taxon>
        <taxon>Xenocypridinae</taxon>
        <taxon>Xenocypridinae incertae sedis</taxon>
        <taxon>Anabarilius</taxon>
    </lineage>
</organism>
<dbReference type="GO" id="GO:0005634">
    <property type="term" value="C:nucleus"/>
    <property type="evidence" value="ECO:0007669"/>
    <property type="project" value="UniProtKB-SubCell"/>
</dbReference>
<dbReference type="Pfam" id="PF24626">
    <property type="entry name" value="SH3_Tf2-1"/>
    <property type="match status" value="1"/>
</dbReference>
<feature type="region of interest" description="Disordered" evidence="2">
    <location>
        <begin position="120"/>
        <end position="160"/>
    </location>
</feature>
<evidence type="ECO:0000313" key="5">
    <source>
        <dbReference type="Proteomes" id="UP000281406"/>
    </source>
</evidence>
<evidence type="ECO:0000256" key="2">
    <source>
        <dbReference type="SAM" id="MobiDB-lite"/>
    </source>
</evidence>
<feature type="compositionally biased region" description="Basic residues" evidence="2">
    <location>
        <begin position="123"/>
        <end position="137"/>
    </location>
</feature>
<dbReference type="InterPro" id="IPR023780">
    <property type="entry name" value="Chromo_domain"/>
</dbReference>
<sequence>MAQPATFTGEAEDCNRFILQCLLYFEMQSQQFSNDRARVAFVISLLSGKALQWAQSLWNSNAQRLSAPFHPPFHLSPFPHQNLCKSTHIISFMRSVKEGSSTSCPCIVGEKDTFLPPFPFNHHGQRPTARLRAKSRKSGGTCGPIATSTKTAGADSSPGRNMPRIPSGNSLCPVNHRRFQLSVIGSKRARGCGIVGLQQAVRRHKRHADTRRAPTPQFQPGQKVWLSTRNIRLHLPCQKLSPRYVGPFTVQRQINEVTYSLNLPPQYRISPSFQVSLLKPFTDPLSSPLTGSGGDEVPSPPELVDKEVIYRVHSILDSRRRGNQLEYLIDWEGYGPEEQSWVARDDYLDPSLLTQFHADHPNHPAPRGRGRPRRHTFRASGAAVEEGVLSRRHNHPIHQSAHHHQILSLVHSPRDSDSPHLHLLINAPYLNLHNLHSSIWSCHSHVQTSTCYLPVDLPDSLYPVSRHLSSVFRSVPSVLLSSLPVYHLQEKAQLFLS</sequence>
<gene>
    <name evidence="4" type="ORF">DPX16_14608</name>
</gene>
<evidence type="ECO:0000259" key="3">
    <source>
        <dbReference type="PROSITE" id="PS50013"/>
    </source>
</evidence>
<evidence type="ECO:0000256" key="1">
    <source>
        <dbReference type="ARBA" id="ARBA00004123"/>
    </source>
</evidence>
<dbReference type="Proteomes" id="UP000281406">
    <property type="component" value="Unassembled WGS sequence"/>
</dbReference>
<feature type="domain" description="Chromo" evidence="3">
    <location>
        <begin position="310"/>
        <end position="368"/>
    </location>
</feature>
<dbReference type="Gene3D" id="2.40.50.40">
    <property type="match status" value="1"/>
</dbReference>